<evidence type="ECO:0000313" key="2">
    <source>
        <dbReference type="EMBL" id="SBS73937.1"/>
    </source>
</evidence>
<feature type="region of interest" description="Disordered" evidence="1">
    <location>
        <begin position="1"/>
        <end position="25"/>
    </location>
</feature>
<name>A0A1Y5P5K7_9MICO</name>
<dbReference type="AlphaFoldDB" id="A0A1Y5P5K7"/>
<feature type="compositionally biased region" description="Basic residues" evidence="1">
    <location>
        <begin position="66"/>
        <end position="89"/>
    </location>
</feature>
<evidence type="ECO:0000256" key="1">
    <source>
        <dbReference type="SAM" id="MobiDB-lite"/>
    </source>
</evidence>
<dbReference type="EMBL" id="FLQR01000009">
    <property type="protein sequence ID" value="SBS73937.1"/>
    <property type="molecule type" value="Genomic_DNA"/>
</dbReference>
<accession>A0A1Y5P5K7</accession>
<protein>
    <submittedName>
        <fullName evidence="2">Uncharacterized protein</fullName>
    </submittedName>
</protein>
<gene>
    <name evidence="2" type="ORF">MIPYR_50088</name>
</gene>
<proteinExistence type="predicted"/>
<organism evidence="2">
    <name type="scientific">uncultured Microbacterium sp</name>
    <dbReference type="NCBI Taxonomy" id="191216"/>
    <lineage>
        <taxon>Bacteria</taxon>
        <taxon>Bacillati</taxon>
        <taxon>Actinomycetota</taxon>
        <taxon>Actinomycetes</taxon>
        <taxon>Micrococcales</taxon>
        <taxon>Microbacteriaceae</taxon>
        <taxon>Microbacterium</taxon>
        <taxon>environmental samples</taxon>
    </lineage>
</organism>
<sequence length="89" mass="9893">MDPENLSADDEKASARPRHSAGLAGMHPRFAAEQWGSLQWGSLGIARLTRAEWRVDAAHTRTSARVNRRRGSIAARVHRRARRAVRLGA</sequence>
<reference evidence="2" key="1">
    <citation type="submission" date="2016-03" db="EMBL/GenBank/DDBJ databases">
        <authorList>
            <person name="Ploux O."/>
        </authorList>
    </citation>
    <scope>NUCLEOTIDE SEQUENCE</scope>
    <source>
        <strain evidence="2">UC1</strain>
    </source>
</reference>
<feature type="region of interest" description="Disordered" evidence="1">
    <location>
        <begin position="59"/>
        <end position="89"/>
    </location>
</feature>